<organism evidence="1">
    <name type="scientific">Ophidiomyces ophidiicola</name>
    <dbReference type="NCBI Taxonomy" id="1387563"/>
    <lineage>
        <taxon>Eukaryota</taxon>
        <taxon>Fungi</taxon>
        <taxon>Dikarya</taxon>
        <taxon>Ascomycota</taxon>
        <taxon>Pezizomycotina</taxon>
        <taxon>Eurotiomycetes</taxon>
        <taxon>Eurotiomycetidae</taxon>
        <taxon>Onygenales</taxon>
        <taxon>Onygenaceae</taxon>
        <taxon>Ophidiomyces</taxon>
    </lineage>
</organism>
<protein>
    <submittedName>
        <fullName evidence="1">Uncharacterized protein</fullName>
    </submittedName>
</protein>
<gene>
    <name evidence="1" type="ORF">LOY88_002187</name>
</gene>
<proteinExistence type="predicted"/>
<name>A0ACB8V073_9EURO</name>
<reference evidence="1" key="1">
    <citation type="journal article" date="2022" name="bioRxiv">
        <title>Population genetic analysis of Ophidiomyces ophidiicola, the causative agent of snake fungal disease, indicates recent introductions to the USA.</title>
        <authorList>
            <person name="Ladner J.T."/>
            <person name="Palmer J.M."/>
            <person name="Ettinger C.L."/>
            <person name="Stajich J.E."/>
            <person name="Farrell T.M."/>
            <person name="Glorioso B.M."/>
            <person name="Lawson B."/>
            <person name="Price S.J."/>
            <person name="Stengle A.G."/>
            <person name="Grear D.A."/>
            <person name="Lorch J.M."/>
        </authorList>
    </citation>
    <scope>NUCLEOTIDE SEQUENCE</scope>
    <source>
        <strain evidence="1">NWHC 24266-5</strain>
    </source>
</reference>
<dbReference type="EMBL" id="JALBCA010000025">
    <property type="protein sequence ID" value="KAI2389221.1"/>
    <property type="molecule type" value="Genomic_DNA"/>
</dbReference>
<evidence type="ECO:0000313" key="1">
    <source>
        <dbReference type="EMBL" id="KAI2389221.1"/>
    </source>
</evidence>
<accession>A0ACB8V073</accession>
<sequence length="339" mass="37631">MILGKQFFFITAALAAWASAVPPLNPPTSIVSSLPSGAVLSSNDTVIDDPDPEKLPPLEGPGVTLDPSDCHADDQNNIARSVPKASKGWQVVETQEVKLARARIQRLQRSLKLNPKSPPEHSLKKQWITTCAPYWTYCTINSGFFKKHLMVQTSNVNVFFVRNIDAQISSPPQAVTNLKSTKAIAVMRSRTVGWKVGVKATVSGTGKGVTGTLEASAEYSNTNTAGRTVTTTNERSITCPKGKRCSFQTWSFHVRIKGKCRQQQWVHCSGETNMCAPFQQRWWFPHTNWNACAAFKRRYERGCLSAQSKRLVDCEFEVPILNSAGNQLVEQHTILEKRI</sequence>
<comment type="caution">
    <text evidence="1">The sequence shown here is derived from an EMBL/GenBank/DDBJ whole genome shotgun (WGS) entry which is preliminary data.</text>
</comment>